<dbReference type="EMBL" id="JACOOY010000004">
    <property type="protein sequence ID" value="MBC5664444.1"/>
    <property type="molecule type" value="Genomic_DNA"/>
</dbReference>
<dbReference type="Proteomes" id="UP000647235">
    <property type="component" value="Unassembled WGS sequence"/>
</dbReference>
<accession>A0ABR7EUP8</accession>
<organism evidence="1 2">
    <name type="scientific">Dorea hominis</name>
    <dbReference type="NCBI Taxonomy" id="2763040"/>
    <lineage>
        <taxon>Bacteria</taxon>
        <taxon>Bacillati</taxon>
        <taxon>Bacillota</taxon>
        <taxon>Clostridia</taxon>
        <taxon>Lachnospirales</taxon>
        <taxon>Lachnospiraceae</taxon>
        <taxon>Dorea</taxon>
    </lineage>
</organism>
<name>A0ABR7EUP8_9FIRM</name>
<comment type="caution">
    <text evidence="1">The sequence shown here is derived from an EMBL/GenBank/DDBJ whole genome shotgun (WGS) entry which is preliminary data.</text>
</comment>
<reference evidence="1 2" key="1">
    <citation type="submission" date="2020-08" db="EMBL/GenBank/DDBJ databases">
        <title>Genome public.</title>
        <authorList>
            <person name="Liu C."/>
            <person name="Sun Q."/>
        </authorList>
    </citation>
    <scope>NUCLEOTIDE SEQUENCE [LARGE SCALE GENOMIC DNA]</scope>
    <source>
        <strain evidence="1 2">NSJ-36</strain>
    </source>
</reference>
<proteinExistence type="predicted"/>
<gene>
    <name evidence="1" type="ORF">H8S07_03975</name>
</gene>
<keyword evidence="2" id="KW-1185">Reference proteome</keyword>
<evidence type="ECO:0000313" key="2">
    <source>
        <dbReference type="Proteomes" id="UP000647235"/>
    </source>
</evidence>
<protein>
    <submittedName>
        <fullName evidence="1">Ribonuclease Z</fullName>
    </submittedName>
</protein>
<dbReference type="RefSeq" id="WP_117537052.1">
    <property type="nucleotide sequence ID" value="NZ_JACOOY010000004.1"/>
</dbReference>
<sequence>MKLIICVDDNNGMMFNRRRQSKDREVRHDILAYTMPERIWMNEYSLEQFETDDTSRIQVANNFLIQADDNDYCFIENGQYLIDESRLDEIVLYHWNRVYPADYYFDIDLHGWTLADQKEFKGFSHDKITREIWTR</sequence>
<evidence type="ECO:0000313" key="1">
    <source>
        <dbReference type="EMBL" id="MBC5664444.1"/>
    </source>
</evidence>